<accession>A0A5S6QW32</accession>
<evidence type="ECO:0000313" key="1">
    <source>
        <dbReference type="Proteomes" id="UP000046395"/>
    </source>
</evidence>
<dbReference type="AlphaFoldDB" id="A0A5S6QW32"/>
<dbReference type="WBParaSite" id="TMUE_3000011323.1">
    <property type="protein sequence ID" value="TMUE_3000011323.1"/>
    <property type="gene ID" value="WBGene00286338"/>
</dbReference>
<proteinExistence type="predicted"/>
<reference evidence="2" key="1">
    <citation type="submission" date="2019-12" db="UniProtKB">
        <authorList>
            <consortium name="WormBaseParasite"/>
        </authorList>
    </citation>
    <scope>IDENTIFICATION</scope>
</reference>
<organism evidence="1 2">
    <name type="scientific">Trichuris muris</name>
    <name type="common">Mouse whipworm</name>
    <dbReference type="NCBI Taxonomy" id="70415"/>
    <lineage>
        <taxon>Eukaryota</taxon>
        <taxon>Metazoa</taxon>
        <taxon>Ecdysozoa</taxon>
        <taxon>Nematoda</taxon>
        <taxon>Enoplea</taxon>
        <taxon>Dorylaimia</taxon>
        <taxon>Trichinellida</taxon>
        <taxon>Trichuridae</taxon>
        <taxon>Trichuris</taxon>
    </lineage>
</organism>
<evidence type="ECO:0000313" key="2">
    <source>
        <dbReference type="WBParaSite" id="TMUE_3000011323.1"/>
    </source>
</evidence>
<sequence length="68" mass="7392">MILVASRPQSCITKGRKQSIKVSQRGAIGCVIGRSLLFAIDSGTYPQRNYGHTVLLFTSMSGFSLVML</sequence>
<name>A0A5S6QW32_TRIMR</name>
<protein>
    <submittedName>
        <fullName evidence="2">Uncharacterized protein</fullName>
    </submittedName>
</protein>
<keyword evidence="1" id="KW-1185">Reference proteome</keyword>
<dbReference type="Proteomes" id="UP000046395">
    <property type="component" value="Unassembled WGS sequence"/>
</dbReference>